<dbReference type="AlphaFoldDB" id="A0A0V1AJB9"/>
<dbReference type="Proteomes" id="UP000054776">
    <property type="component" value="Unassembled WGS sequence"/>
</dbReference>
<gene>
    <name evidence="1" type="ORF">T01_14875</name>
</gene>
<keyword evidence="2" id="KW-1185">Reference proteome</keyword>
<dbReference type="EMBL" id="JYDH01001840">
    <property type="protein sequence ID" value="KRY24307.1"/>
    <property type="molecule type" value="Genomic_DNA"/>
</dbReference>
<evidence type="ECO:0000313" key="1">
    <source>
        <dbReference type="EMBL" id="KRY24307.1"/>
    </source>
</evidence>
<organism evidence="1 2">
    <name type="scientific">Trichinella spiralis</name>
    <name type="common">Trichina worm</name>
    <dbReference type="NCBI Taxonomy" id="6334"/>
    <lineage>
        <taxon>Eukaryota</taxon>
        <taxon>Metazoa</taxon>
        <taxon>Ecdysozoa</taxon>
        <taxon>Nematoda</taxon>
        <taxon>Enoplea</taxon>
        <taxon>Dorylaimia</taxon>
        <taxon>Trichinellida</taxon>
        <taxon>Trichinellidae</taxon>
        <taxon>Trichinella</taxon>
    </lineage>
</organism>
<sequence>MSIILMNLSGFPHLNVFMSHAFRVEFRVHLRKEKWLHNLSIISKDILSIEFDGLHCTTRP</sequence>
<name>A0A0V1AJB9_TRISP</name>
<dbReference type="InParanoid" id="A0A0V1AJB9"/>
<evidence type="ECO:0000313" key="2">
    <source>
        <dbReference type="Proteomes" id="UP000054776"/>
    </source>
</evidence>
<protein>
    <submittedName>
        <fullName evidence="1">Uncharacterized protein</fullName>
    </submittedName>
</protein>
<accession>A0A0V1AJB9</accession>
<reference evidence="1 2" key="1">
    <citation type="submission" date="2015-01" db="EMBL/GenBank/DDBJ databases">
        <title>Evolution of Trichinella species and genotypes.</title>
        <authorList>
            <person name="Korhonen P.K."/>
            <person name="Edoardo P."/>
            <person name="Giuseppe L.R."/>
            <person name="Gasser R.B."/>
        </authorList>
    </citation>
    <scope>NUCLEOTIDE SEQUENCE [LARGE SCALE GENOMIC DNA]</scope>
    <source>
        <strain evidence="1">ISS3</strain>
    </source>
</reference>
<comment type="caution">
    <text evidence="1">The sequence shown here is derived from an EMBL/GenBank/DDBJ whole genome shotgun (WGS) entry which is preliminary data.</text>
</comment>
<dbReference type="OrthoDB" id="5927644at2759"/>
<proteinExistence type="predicted"/>